<gene>
    <name evidence="3" type="ORF">Lwal_2093</name>
</gene>
<protein>
    <submittedName>
        <fullName evidence="3">Dot/Icm T4SS effector</fullName>
    </submittedName>
</protein>
<dbReference type="RefSeq" id="WP_058480738.1">
    <property type="nucleotide sequence ID" value="NZ_CAAAIQ010000011.1"/>
</dbReference>
<evidence type="ECO:0000313" key="3">
    <source>
        <dbReference type="EMBL" id="KTD76371.1"/>
    </source>
</evidence>
<feature type="domain" description="DUF5621" evidence="2">
    <location>
        <begin position="247"/>
        <end position="384"/>
    </location>
</feature>
<accession>A0A0W1A5S9</accession>
<evidence type="ECO:0000259" key="2">
    <source>
        <dbReference type="Pfam" id="PF18532"/>
    </source>
</evidence>
<dbReference type="Gene3D" id="1.10.1240.80">
    <property type="match status" value="1"/>
</dbReference>
<name>A0A0W1A5S9_9GAMM</name>
<proteinExistence type="predicted"/>
<evidence type="ECO:0000313" key="4">
    <source>
        <dbReference type="Proteomes" id="UP000054729"/>
    </source>
</evidence>
<feature type="region of interest" description="Disordered" evidence="1">
    <location>
        <begin position="667"/>
        <end position="687"/>
    </location>
</feature>
<dbReference type="AlphaFoldDB" id="A0A0W1A5S9"/>
<dbReference type="InterPro" id="IPR040945">
    <property type="entry name" value="DUF5621"/>
</dbReference>
<dbReference type="Pfam" id="PF18532">
    <property type="entry name" value="DUF5621"/>
    <property type="match status" value="1"/>
</dbReference>
<dbReference type="STRING" id="66969.Lwal_2093"/>
<dbReference type="EMBL" id="LNZB01000051">
    <property type="protein sequence ID" value="KTD76371.1"/>
    <property type="molecule type" value="Genomic_DNA"/>
</dbReference>
<keyword evidence="4" id="KW-1185">Reference proteome</keyword>
<evidence type="ECO:0000256" key="1">
    <source>
        <dbReference type="SAM" id="MobiDB-lite"/>
    </source>
</evidence>
<dbReference type="OrthoDB" id="5653059at2"/>
<organism evidence="3 4">
    <name type="scientific">Legionella waltersii</name>
    <dbReference type="NCBI Taxonomy" id="66969"/>
    <lineage>
        <taxon>Bacteria</taxon>
        <taxon>Pseudomonadati</taxon>
        <taxon>Pseudomonadota</taxon>
        <taxon>Gammaproteobacteria</taxon>
        <taxon>Legionellales</taxon>
        <taxon>Legionellaceae</taxon>
        <taxon>Legionella</taxon>
    </lineage>
</organism>
<sequence>MATFTVFAFGTGEHSARTQNIISQFSQACTSPHAIVEGPDLLGRQVKPNVKNATRDVINWLMQQDSIENNINLTGFSRGSVTCIQIANRLKRYESFLERRQDQLTPDGEKLLRQLKALNLHLFAMDPVAGMSDKGDMHARVIPNNVKSYVAVLQTDEMRRDFKPQDLTRAIIRSPEITQVSMLPLYGNHSDTTKIKNANMQSGATLAWYSLYQFLTEHGTTLRGNRVPQMVANHVQGERLDLANNPNAKQLLQLYSLHHLEREHYLKSGLKMKLHDGMPTARIQRTLNQHAKYYVKNSYFFVNQMERELFKLAYPKAFNYLFEKNHFDSRFRDASASSQQEVINELTVLKQEDPILFRRLGARGVLDTHEGIRVGMPRGHHYLEPCMSMQQLFPDLVPEAVKDQAPQMNRLALLEMEVYRLSFRYQRDKSELNFYGERDKIGRAKDIRQEVNTLVNNQDLDRNTKYQMILDKMELHYRELVQADSNSELKPMLQRFLANHGRTYRIHEPAFPRVLLASFVDISLSLIKEAVGFAGNLGYVGGGVLYFVGTALQDFGRRTNELLGNLGYNPFKYIVSAIAYVFEGVGYAIKNSFGLKPLTQALTSGIQYIKEAIVRAIRQDVVEPIDEIRVRLPDLAQPLLENEHGINPARDFKERLHHQQEEFQHHQPVVGIETIEDRESEAPPSTL</sequence>
<dbReference type="PATRIC" id="fig|66969.6.peg.2280"/>
<comment type="caution">
    <text evidence="3">The sequence shown here is derived from an EMBL/GenBank/DDBJ whole genome shotgun (WGS) entry which is preliminary data.</text>
</comment>
<dbReference type="Proteomes" id="UP000054729">
    <property type="component" value="Unassembled WGS sequence"/>
</dbReference>
<reference evidence="3 4" key="1">
    <citation type="submission" date="2015-11" db="EMBL/GenBank/DDBJ databases">
        <title>Genomic analysis of 38 Legionella species identifies large and diverse effector repertoires.</title>
        <authorList>
            <person name="Burstein D."/>
            <person name="Amaro F."/>
            <person name="Zusman T."/>
            <person name="Lifshitz Z."/>
            <person name="Cohen O."/>
            <person name="Gilbert J.A."/>
            <person name="Pupko T."/>
            <person name="Shuman H.A."/>
            <person name="Segal G."/>
        </authorList>
    </citation>
    <scope>NUCLEOTIDE SEQUENCE [LARGE SCALE GENOMIC DNA]</scope>
    <source>
        <strain evidence="3 4">ATCC 51914</strain>
    </source>
</reference>